<evidence type="ECO:0000256" key="4">
    <source>
        <dbReference type="ARBA" id="ARBA00022777"/>
    </source>
</evidence>
<comment type="catalytic activity">
    <reaction evidence="7">
        <text>shikimate + ATP = 3-phosphoshikimate + ADP + H(+)</text>
        <dbReference type="Rhea" id="RHEA:13121"/>
        <dbReference type="ChEBI" id="CHEBI:15378"/>
        <dbReference type="ChEBI" id="CHEBI:30616"/>
        <dbReference type="ChEBI" id="CHEBI:36208"/>
        <dbReference type="ChEBI" id="CHEBI:145989"/>
        <dbReference type="ChEBI" id="CHEBI:456216"/>
        <dbReference type="EC" id="2.7.1.71"/>
    </reaction>
</comment>
<keyword evidence="9" id="KW-1185">Reference proteome</keyword>
<dbReference type="Gene3D" id="3.40.50.300">
    <property type="entry name" value="P-loop containing nucleotide triphosphate hydrolases"/>
    <property type="match status" value="1"/>
</dbReference>
<comment type="subcellular location">
    <subcellularLocation>
        <location evidence="7">Cytoplasm</location>
    </subcellularLocation>
</comment>
<organism evidence="8 9">
    <name type="scientific">Halobacillus amylolyticus</name>
    <dbReference type="NCBI Taxonomy" id="2932259"/>
    <lineage>
        <taxon>Bacteria</taxon>
        <taxon>Bacillati</taxon>
        <taxon>Bacillota</taxon>
        <taxon>Bacilli</taxon>
        <taxon>Bacillales</taxon>
        <taxon>Bacillaceae</taxon>
        <taxon>Halobacillus</taxon>
    </lineage>
</organism>
<dbReference type="Proteomes" id="UP000830326">
    <property type="component" value="Chromosome"/>
</dbReference>
<evidence type="ECO:0000256" key="7">
    <source>
        <dbReference type="HAMAP-Rule" id="MF_00109"/>
    </source>
</evidence>
<keyword evidence="7" id="KW-0479">Metal-binding</keyword>
<reference evidence="8" key="1">
    <citation type="submission" date="2022-04" db="EMBL/GenBank/DDBJ databases">
        <title>Halobacillus sp. isolated from saltern.</title>
        <authorList>
            <person name="Won M."/>
            <person name="Lee C.-M."/>
            <person name="Woen H.-Y."/>
            <person name="Kwon S.-W."/>
        </authorList>
    </citation>
    <scope>NUCLEOTIDE SEQUENCE</scope>
    <source>
        <strain evidence="8">SSHM10-5</strain>
    </source>
</reference>
<dbReference type="InterPro" id="IPR031322">
    <property type="entry name" value="Shikimate/glucono_kinase"/>
</dbReference>
<dbReference type="InterPro" id="IPR027417">
    <property type="entry name" value="P-loop_NTPase"/>
</dbReference>
<dbReference type="PANTHER" id="PTHR21087">
    <property type="entry name" value="SHIKIMATE KINASE"/>
    <property type="match status" value="1"/>
</dbReference>
<dbReference type="PRINTS" id="PR01100">
    <property type="entry name" value="SHIKIMTKNASE"/>
</dbReference>
<comment type="cofactor">
    <cofactor evidence="7">
        <name>Mg(2+)</name>
        <dbReference type="ChEBI" id="CHEBI:18420"/>
    </cofactor>
    <text evidence="7">Binds 1 Mg(2+) ion per subunit.</text>
</comment>
<accession>A0ABY4HBQ1</accession>
<dbReference type="SUPFAM" id="SSF52540">
    <property type="entry name" value="P-loop containing nucleoside triphosphate hydrolases"/>
    <property type="match status" value="1"/>
</dbReference>
<keyword evidence="4 7" id="KW-0418">Kinase</keyword>
<dbReference type="CDD" id="cd00464">
    <property type="entry name" value="SK"/>
    <property type="match status" value="1"/>
</dbReference>
<dbReference type="EMBL" id="CP095075">
    <property type="protein sequence ID" value="UOR12326.1"/>
    <property type="molecule type" value="Genomic_DNA"/>
</dbReference>
<comment type="caution">
    <text evidence="7">Lacks conserved residue(s) required for the propagation of feature annotation.</text>
</comment>
<gene>
    <name evidence="7" type="primary">aroK</name>
    <name evidence="8" type="ORF">MUO15_01990</name>
</gene>
<feature type="binding site" evidence="7">
    <location>
        <position position="129"/>
    </location>
    <ligand>
        <name>substrate</name>
    </ligand>
</feature>
<comment type="function">
    <text evidence="7">Catalyzes the specific phosphorylation of the 3-hydroxyl group of shikimic acid using ATP as a cosubstrate.</text>
</comment>
<keyword evidence="6 7" id="KW-0057">Aromatic amino acid biosynthesis</keyword>
<dbReference type="RefSeq" id="WP_245033081.1">
    <property type="nucleotide sequence ID" value="NZ_CP095075.1"/>
</dbReference>
<comment type="subunit">
    <text evidence="7">Monomer.</text>
</comment>
<feature type="binding site" evidence="7">
    <location>
        <position position="31"/>
    </location>
    <ligand>
        <name>substrate</name>
    </ligand>
</feature>
<evidence type="ECO:0000256" key="2">
    <source>
        <dbReference type="ARBA" id="ARBA00022679"/>
    </source>
</evidence>
<evidence type="ECO:0000256" key="6">
    <source>
        <dbReference type="ARBA" id="ARBA00023141"/>
    </source>
</evidence>
<keyword evidence="7" id="KW-0963">Cytoplasm</keyword>
<feature type="binding site" evidence="7">
    <location>
        <position position="112"/>
    </location>
    <ligand>
        <name>ATP</name>
        <dbReference type="ChEBI" id="CHEBI:30616"/>
    </ligand>
</feature>
<dbReference type="HAMAP" id="MF_00109">
    <property type="entry name" value="Shikimate_kinase"/>
    <property type="match status" value="1"/>
</dbReference>
<evidence type="ECO:0000256" key="1">
    <source>
        <dbReference type="ARBA" id="ARBA00022605"/>
    </source>
</evidence>
<keyword evidence="7" id="KW-0460">Magnesium</keyword>
<keyword evidence="1 7" id="KW-0028">Amino-acid biosynthesis</keyword>
<dbReference type="InterPro" id="IPR000623">
    <property type="entry name" value="Shikimate_kinase/TSH1"/>
</dbReference>
<keyword evidence="2 7" id="KW-0808">Transferase</keyword>
<name>A0ABY4HBQ1_9BACI</name>
<keyword evidence="5 7" id="KW-0067">ATP-binding</keyword>
<proteinExistence type="inferred from homology"/>
<evidence type="ECO:0000256" key="5">
    <source>
        <dbReference type="ARBA" id="ARBA00022840"/>
    </source>
</evidence>
<keyword evidence="3 7" id="KW-0547">Nucleotide-binding</keyword>
<dbReference type="GO" id="GO:0016301">
    <property type="term" value="F:kinase activity"/>
    <property type="evidence" value="ECO:0007669"/>
    <property type="project" value="UniProtKB-KW"/>
</dbReference>
<feature type="binding site" evidence="7">
    <location>
        <position position="55"/>
    </location>
    <ligand>
        <name>substrate</name>
    </ligand>
</feature>
<comment type="similarity">
    <text evidence="7">Belongs to the shikimate kinase family.</text>
</comment>
<dbReference type="PANTHER" id="PTHR21087:SF16">
    <property type="entry name" value="SHIKIMATE KINASE 1, CHLOROPLASTIC"/>
    <property type="match status" value="1"/>
</dbReference>
<dbReference type="Pfam" id="PF01202">
    <property type="entry name" value="SKI"/>
    <property type="match status" value="1"/>
</dbReference>
<comment type="pathway">
    <text evidence="7">Metabolic intermediate biosynthesis; chorismate biosynthesis; chorismate from D-erythrose 4-phosphate and phosphoenolpyruvate: step 5/7.</text>
</comment>
<sequence length="169" mass="19320">MIFLIGYMGSGKSTIAKRLSENLQCTYIEMDEEIERREGMTIPEIFANHGESFFRAMESQLLKELEGQLIVSTGGGVLLSAENRETLAGHVVVYLEASFQTIEERLAQSGNRPLWSGDLVEKQKRFNQRKPLYEQVATETIQVDNKNPEMIVEEIIFCLKNNDFEHTNE</sequence>
<protein>
    <recommendedName>
        <fullName evidence="7">Shikimate kinase</fullName>
        <shortName evidence="7">SK</shortName>
        <ecNumber evidence="7">2.7.1.71</ecNumber>
    </recommendedName>
</protein>
<feature type="binding site" evidence="7">
    <location>
        <position position="13"/>
    </location>
    <ligand>
        <name>Mg(2+)</name>
        <dbReference type="ChEBI" id="CHEBI:18420"/>
    </ligand>
</feature>
<feature type="binding site" evidence="7">
    <location>
        <position position="75"/>
    </location>
    <ligand>
        <name>substrate</name>
    </ligand>
</feature>
<feature type="binding site" evidence="7">
    <location>
        <begin position="9"/>
        <end position="14"/>
    </location>
    <ligand>
        <name>ATP</name>
        <dbReference type="ChEBI" id="CHEBI:30616"/>
    </ligand>
</feature>
<evidence type="ECO:0000313" key="8">
    <source>
        <dbReference type="EMBL" id="UOR12326.1"/>
    </source>
</evidence>
<dbReference type="EC" id="2.7.1.71" evidence="7"/>
<evidence type="ECO:0000256" key="3">
    <source>
        <dbReference type="ARBA" id="ARBA00022741"/>
    </source>
</evidence>
<evidence type="ECO:0000313" key="9">
    <source>
        <dbReference type="Proteomes" id="UP000830326"/>
    </source>
</evidence>